<comment type="caution">
    <text evidence="2">The sequence shown here is derived from an EMBL/GenBank/DDBJ whole genome shotgun (WGS) entry which is preliminary data.</text>
</comment>
<feature type="region of interest" description="Disordered" evidence="1">
    <location>
        <begin position="352"/>
        <end position="372"/>
    </location>
</feature>
<sequence length="474" mass="50455">MSDTPRPLRAPGRERCLERLVDQLGGGELGRTFGLHRLAGLPDLRAQVPLLDARAHAARVDSLLDLAPSGPGGADPADAGAAAERDEVVMVWRTWLSEHVGSGMSGETPLRAGLLQARRADPAVDAIAEDDLAALGAEVLRLHALDDPAHALERLAAFEPGLLLSPSAAAFACLEEQARGPLERRLPGLRLLLASFDVRLRLRARAELHAAGWIDPRAGRLGLPSLRPPARSFTLALASAIVELLPPADERRGSAEAPALWPEHAIVGDRYELVVSSGTGCLRLRTGEFVRVVGFDPPTALVPFPRPRVVRLPAPDPAVPLAGLSLPGAELAASVRAAFRPEDPALVAATVGPDPQSVADAPSPADSRPNHFVDTELGSADVSGVRQPLRATGLHVQVEVQGVARADFRARLGRSIDDDLARRSPAYAHLRAQRLLRPPRIELVPHGAFKAEWDLAARRLDHKVAGAVVRVLPS</sequence>
<reference evidence="2" key="1">
    <citation type="submission" date="2021-08" db="EMBL/GenBank/DDBJ databases">
        <authorList>
            <person name="Stevens D.C."/>
        </authorList>
    </citation>
    <scope>NUCLEOTIDE SEQUENCE</scope>
    <source>
        <strain evidence="2">DSM 53165</strain>
    </source>
</reference>
<accession>A0ABS7TNF9</accession>
<evidence type="ECO:0000313" key="3">
    <source>
        <dbReference type="Proteomes" id="UP001139031"/>
    </source>
</evidence>
<evidence type="ECO:0000313" key="2">
    <source>
        <dbReference type="EMBL" id="MBZ5709761.1"/>
    </source>
</evidence>
<gene>
    <name evidence="2" type="ORF">K7C98_10895</name>
</gene>
<keyword evidence="3" id="KW-1185">Reference proteome</keyword>
<proteinExistence type="predicted"/>
<evidence type="ECO:0000256" key="1">
    <source>
        <dbReference type="SAM" id="MobiDB-lite"/>
    </source>
</evidence>
<dbReference type="EMBL" id="JAIRAU010000008">
    <property type="protein sequence ID" value="MBZ5709761.1"/>
    <property type="molecule type" value="Genomic_DNA"/>
</dbReference>
<dbReference type="RefSeq" id="WP_224191527.1">
    <property type="nucleotide sequence ID" value="NZ_JAIRAU010000008.1"/>
</dbReference>
<protein>
    <submittedName>
        <fullName evidence="2">GH3 auxin-responsive promoter family protein</fullName>
    </submittedName>
</protein>
<name>A0ABS7TNF9_9BACT</name>
<dbReference type="Proteomes" id="UP001139031">
    <property type="component" value="Unassembled WGS sequence"/>
</dbReference>
<organism evidence="2 3">
    <name type="scientific">Nannocystis pusilla</name>
    <dbReference type="NCBI Taxonomy" id="889268"/>
    <lineage>
        <taxon>Bacteria</taxon>
        <taxon>Pseudomonadati</taxon>
        <taxon>Myxococcota</taxon>
        <taxon>Polyangia</taxon>
        <taxon>Nannocystales</taxon>
        <taxon>Nannocystaceae</taxon>
        <taxon>Nannocystis</taxon>
    </lineage>
</organism>